<keyword evidence="1" id="KW-1133">Transmembrane helix</keyword>
<evidence type="ECO:0000313" key="2">
    <source>
        <dbReference type="EMBL" id="CUA79555.1"/>
    </source>
</evidence>
<proteinExistence type="predicted"/>
<feature type="transmembrane region" description="Helical" evidence="1">
    <location>
        <begin position="7"/>
        <end position="29"/>
    </location>
</feature>
<dbReference type="EMBL" id="CYGZ01000004">
    <property type="protein sequence ID" value="CUA79555.1"/>
    <property type="molecule type" value="Genomic_DNA"/>
</dbReference>
<sequence length="121" mass="14282">MTENKRLILNITVLSFILSFVYSLVLLMIEHPLFSNEMSSPGSIVVFTAIFLILYMFHLFISWLHYMFVNKTVGSMRRKAIAFYLVGLVLLFFLYMFFQVKIVWLLLISFVIVSFPSYKRC</sequence>
<reference evidence="3" key="1">
    <citation type="submission" date="2015-08" db="EMBL/GenBank/DDBJ databases">
        <authorList>
            <person name="Varghese N."/>
        </authorList>
    </citation>
    <scope>NUCLEOTIDE SEQUENCE [LARGE SCALE GENOMIC DNA]</scope>
    <source>
        <strain evidence="3">DSM 27374</strain>
    </source>
</reference>
<evidence type="ECO:0000256" key="1">
    <source>
        <dbReference type="SAM" id="Phobius"/>
    </source>
</evidence>
<dbReference type="Proteomes" id="UP000182738">
    <property type="component" value="Unassembled WGS sequence"/>
</dbReference>
<organism evidence="2 3">
    <name type="scientific">Anoxybacillus suryakundensis</name>
    <dbReference type="NCBI Taxonomy" id="1325335"/>
    <lineage>
        <taxon>Bacteria</taxon>
        <taxon>Bacillati</taxon>
        <taxon>Bacillota</taxon>
        <taxon>Bacilli</taxon>
        <taxon>Bacillales</taxon>
        <taxon>Anoxybacillaceae</taxon>
        <taxon>Anoxybacillus</taxon>
    </lineage>
</organism>
<name>A0A0K6GLH0_9BACL</name>
<dbReference type="STRING" id="1325335.GCA_001418025_00863"/>
<keyword evidence="3" id="KW-1185">Reference proteome</keyword>
<accession>A0A0K6GLH0</accession>
<evidence type="ECO:0000313" key="3">
    <source>
        <dbReference type="Proteomes" id="UP000182738"/>
    </source>
</evidence>
<feature type="transmembrane region" description="Helical" evidence="1">
    <location>
        <begin position="44"/>
        <end position="68"/>
    </location>
</feature>
<dbReference type="AlphaFoldDB" id="A0A0K6GLH0"/>
<protein>
    <submittedName>
        <fullName evidence="2">Uncharacterized protein</fullName>
    </submittedName>
</protein>
<keyword evidence="1" id="KW-0812">Transmembrane</keyword>
<gene>
    <name evidence="2" type="ORF">Ga0061060_104153</name>
</gene>
<keyword evidence="1" id="KW-0472">Membrane</keyword>